<evidence type="ECO:0000256" key="6">
    <source>
        <dbReference type="ARBA" id="ARBA00023033"/>
    </source>
</evidence>
<dbReference type="SUPFAM" id="SSF48264">
    <property type="entry name" value="Cytochrome P450"/>
    <property type="match status" value="1"/>
</dbReference>
<evidence type="ECO:0000256" key="4">
    <source>
        <dbReference type="ARBA" id="ARBA00023002"/>
    </source>
</evidence>
<proteinExistence type="inferred from homology"/>
<feature type="binding site" description="axial binding residue" evidence="7">
    <location>
        <position position="441"/>
    </location>
    <ligand>
        <name>heme</name>
        <dbReference type="ChEBI" id="CHEBI:30413"/>
    </ligand>
    <ligandPart>
        <name>Fe</name>
        <dbReference type="ChEBI" id="CHEBI:18248"/>
    </ligandPart>
</feature>
<name>A0A8B8J0B2_PHODC</name>
<dbReference type="GO" id="GO:0004497">
    <property type="term" value="F:monooxygenase activity"/>
    <property type="evidence" value="ECO:0007669"/>
    <property type="project" value="UniProtKB-KW"/>
</dbReference>
<evidence type="ECO:0000256" key="2">
    <source>
        <dbReference type="ARBA" id="ARBA00022617"/>
    </source>
</evidence>
<evidence type="ECO:0000256" key="9">
    <source>
        <dbReference type="SAM" id="Coils"/>
    </source>
</evidence>
<protein>
    <submittedName>
        <fullName evidence="12">Premnaspirodiene oxygenase-like</fullName>
    </submittedName>
</protein>
<evidence type="ECO:0000256" key="8">
    <source>
        <dbReference type="RuleBase" id="RU000461"/>
    </source>
</evidence>
<dbReference type="RefSeq" id="XP_026657268.2">
    <property type="nucleotide sequence ID" value="XM_026801467.2"/>
</dbReference>
<accession>A0A8B8J0B2</accession>
<keyword evidence="2 7" id="KW-0349">Heme</keyword>
<dbReference type="Pfam" id="PF00067">
    <property type="entry name" value="p450"/>
    <property type="match status" value="1"/>
</dbReference>
<evidence type="ECO:0000256" key="10">
    <source>
        <dbReference type="SAM" id="SignalP"/>
    </source>
</evidence>
<evidence type="ECO:0000256" key="1">
    <source>
        <dbReference type="ARBA" id="ARBA00010617"/>
    </source>
</evidence>
<evidence type="ECO:0000256" key="7">
    <source>
        <dbReference type="PIRSR" id="PIRSR602401-1"/>
    </source>
</evidence>
<feature type="coiled-coil region" evidence="9">
    <location>
        <begin position="225"/>
        <end position="252"/>
    </location>
</feature>
<sequence>MELNFLSFPFLFSSFLFLLVVFKAAKSTAMKMPPSPPKLPIIGHLHYLLGNIPHRAFGNLSRRYGPVMHLKLGQVDHVIISSPEAAREIMKTHDLIFATRPRLLIAEVFHNCTDIAFAPYGNYWRQLRKICIVELLSTKRVKSYATLQQEEISNLMGDISMMNKSPVNLSEKLFVLTNDVIARIAFGNTCKHGQSFISACKKMMALASGFCVADLFPSLSFIDTLSGLRSALENLRREMDEIIEEIIKEHQEKRAATISNKGDDQREEDLVDVLLGLKENGGLEFPLTDTNIKAVIMDMFIAGTETASTTMVWAMAELMRHPEMMEKAQAEVRRVLKGRAKIEEGDMREFHYMKLVIKETLRLHPPLPLQLPRVCTKSCQVDGYDIPVGSRVMINAWAIGRDPKYWEDPESFKPEKFDGSSVDFTGSSFEFMPFGGGRRICPGMNFGLAEMELILSHLLYYFDWKLPNGMRPNDVEMTETFGAVVGRKSPLCLIATPCVPMLGH</sequence>
<comment type="similarity">
    <text evidence="1 8">Belongs to the cytochrome P450 family.</text>
</comment>
<dbReference type="PRINTS" id="PR00463">
    <property type="entry name" value="EP450I"/>
</dbReference>
<evidence type="ECO:0000313" key="11">
    <source>
        <dbReference type="Proteomes" id="UP000228380"/>
    </source>
</evidence>
<reference evidence="12" key="1">
    <citation type="submission" date="2025-08" db="UniProtKB">
        <authorList>
            <consortium name="RefSeq"/>
        </authorList>
    </citation>
    <scope>IDENTIFICATION</scope>
    <source>
        <tissue evidence="12">Young leaves</tissue>
    </source>
</reference>
<dbReference type="GO" id="GO:0005506">
    <property type="term" value="F:iron ion binding"/>
    <property type="evidence" value="ECO:0007669"/>
    <property type="project" value="InterPro"/>
</dbReference>
<dbReference type="GeneID" id="103698034"/>
<dbReference type="PANTHER" id="PTHR47955">
    <property type="entry name" value="CYTOCHROME P450 FAMILY 71 PROTEIN"/>
    <property type="match status" value="1"/>
</dbReference>
<keyword evidence="11" id="KW-1185">Reference proteome</keyword>
<keyword evidence="3 7" id="KW-0479">Metal-binding</keyword>
<dbReference type="CDD" id="cd11072">
    <property type="entry name" value="CYP71-like"/>
    <property type="match status" value="1"/>
</dbReference>
<dbReference type="AlphaFoldDB" id="A0A8B8J0B2"/>
<dbReference type="GO" id="GO:0016705">
    <property type="term" value="F:oxidoreductase activity, acting on paired donors, with incorporation or reduction of molecular oxygen"/>
    <property type="evidence" value="ECO:0007669"/>
    <property type="project" value="InterPro"/>
</dbReference>
<keyword evidence="6 8" id="KW-0503">Monooxygenase</keyword>
<organism evidence="11 12">
    <name type="scientific">Phoenix dactylifera</name>
    <name type="common">Date palm</name>
    <dbReference type="NCBI Taxonomy" id="42345"/>
    <lineage>
        <taxon>Eukaryota</taxon>
        <taxon>Viridiplantae</taxon>
        <taxon>Streptophyta</taxon>
        <taxon>Embryophyta</taxon>
        <taxon>Tracheophyta</taxon>
        <taxon>Spermatophyta</taxon>
        <taxon>Magnoliopsida</taxon>
        <taxon>Liliopsida</taxon>
        <taxon>Arecaceae</taxon>
        <taxon>Coryphoideae</taxon>
        <taxon>Phoeniceae</taxon>
        <taxon>Phoenix</taxon>
    </lineage>
</organism>
<dbReference type="KEGG" id="pda:103698034"/>
<dbReference type="PROSITE" id="PS00086">
    <property type="entry name" value="CYTOCHROME_P450"/>
    <property type="match status" value="1"/>
</dbReference>
<evidence type="ECO:0000256" key="5">
    <source>
        <dbReference type="ARBA" id="ARBA00023004"/>
    </source>
</evidence>
<gene>
    <name evidence="12" type="primary">LOC103698034</name>
</gene>
<dbReference type="GO" id="GO:0020037">
    <property type="term" value="F:heme binding"/>
    <property type="evidence" value="ECO:0007669"/>
    <property type="project" value="InterPro"/>
</dbReference>
<dbReference type="FunFam" id="1.10.630.10:FF:000043">
    <property type="entry name" value="Cytochrome P450 99A2"/>
    <property type="match status" value="1"/>
</dbReference>
<dbReference type="InterPro" id="IPR017972">
    <property type="entry name" value="Cyt_P450_CS"/>
</dbReference>
<dbReference type="PRINTS" id="PR00385">
    <property type="entry name" value="P450"/>
</dbReference>
<dbReference type="Gene3D" id="1.10.630.10">
    <property type="entry name" value="Cytochrome P450"/>
    <property type="match status" value="1"/>
</dbReference>
<dbReference type="InterPro" id="IPR002401">
    <property type="entry name" value="Cyt_P450_E_grp-I"/>
</dbReference>
<keyword evidence="10" id="KW-0732">Signal</keyword>
<dbReference type="InterPro" id="IPR001128">
    <property type="entry name" value="Cyt_P450"/>
</dbReference>
<dbReference type="OrthoDB" id="1470350at2759"/>
<evidence type="ECO:0000313" key="12">
    <source>
        <dbReference type="RefSeq" id="XP_026657268.2"/>
    </source>
</evidence>
<dbReference type="Proteomes" id="UP000228380">
    <property type="component" value="Unplaced"/>
</dbReference>
<keyword evidence="5 7" id="KW-0408">Iron</keyword>
<feature type="signal peptide" evidence="10">
    <location>
        <begin position="1"/>
        <end position="29"/>
    </location>
</feature>
<feature type="chain" id="PRO_5034614788" evidence="10">
    <location>
        <begin position="30"/>
        <end position="504"/>
    </location>
</feature>
<dbReference type="InterPro" id="IPR036396">
    <property type="entry name" value="Cyt_P450_sf"/>
</dbReference>
<comment type="cofactor">
    <cofactor evidence="7">
        <name>heme</name>
        <dbReference type="ChEBI" id="CHEBI:30413"/>
    </cofactor>
</comment>
<evidence type="ECO:0000256" key="3">
    <source>
        <dbReference type="ARBA" id="ARBA00022723"/>
    </source>
</evidence>
<keyword evidence="9" id="KW-0175">Coiled coil</keyword>
<dbReference type="PANTHER" id="PTHR47955:SF8">
    <property type="entry name" value="CYTOCHROME P450 71D11-LIKE"/>
    <property type="match status" value="1"/>
</dbReference>
<keyword evidence="4 8" id="KW-0560">Oxidoreductase</keyword>